<gene>
    <name evidence="1" type="ORF">DEBURN_LOCUS7812</name>
</gene>
<dbReference type="AlphaFoldDB" id="A0A9N9BGQ7"/>
<accession>A0A9N9BGQ7</accession>
<dbReference type="EMBL" id="CAJVPK010001017">
    <property type="protein sequence ID" value="CAG8565657.1"/>
    <property type="molecule type" value="Genomic_DNA"/>
</dbReference>
<organism evidence="1 2">
    <name type="scientific">Diversispora eburnea</name>
    <dbReference type="NCBI Taxonomy" id="1213867"/>
    <lineage>
        <taxon>Eukaryota</taxon>
        <taxon>Fungi</taxon>
        <taxon>Fungi incertae sedis</taxon>
        <taxon>Mucoromycota</taxon>
        <taxon>Glomeromycotina</taxon>
        <taxon>Glomeromycetes</taxon>
        <taxon>Diversisporales</taxon>
        <taxon>Diversisporaceae</taxon>
        <taxon>Diversispora</taxon>
    </lineage>
</organism>
<proteinExistence type="predicted"/>
<reference evidence="1" key="1">
    <citation type="submission" date="2021-06" db="EMBL/GenBank/DDBJ databases">
        <authorList>
            <person name="Kallberg Y."/>
            <person name="Tangrot J."/>
            <person name="Rosling A."/>
        </authorList>
    </citation>
    <scope>NUCLEOTIDE SEQUENCE</scope>
    <source>
        <strain evidence="1">AZ414A</strain>
    </source>
</reference>
<evidence type="ECO:0000313" key="2">
    <source>
        <dbReference type="Proteomes" id="UP000789706"/>
    </source>
</evidence>
<dbReference type="Proteomes" id="UP000789706">
    <property type="component" value="Unassembled WGS sequence"/>
</dbReference>
<sequence length="49" mass="5521">MVVKLSFHHQVVAQAYSNKPNSGALVGFEYIEDIADFAYAFDKVKESQK</sequence>
<evidence type="ECO:0000313" key="1">
    <source>
        <dbReference type="EMBL" id="CAG8565657.1"/>
    </source>
</evidence>
<keyword evidence="2" id="KW-1185">Reference proteome</keyword>
<name>A0A9N9BGQ7_9GLOM</name>
<protein>
    <submittedName>
        <fullName evidence="1">6781_t:CDS:1</fullName>
    </submittedName>
</protein>
<comment type="caution">
    <text evidence="1">The sequence shown here is derived from an EMBL/GenBank/DDBJ whole genome shotgun (WGS) entry which is preliminary data.</text>
</comment>